<keyword evidence="2" id="KW-1185">Reference proteome</keyword>
<accession>A0A1Z1W512</accession>
<evidence type="ECO:0000313" key="1">
    <source>
        <dbReference type="EMBL" id="ARX81533.1"/>
    </source>
</evidence>
<organism evidence="1 2">
    <name type="scientific">Streptomyces alboflavus</name>
    <dbReference type="NCBI Taxonomy" id="67267"/>
    <lineage>
        <taxon>Bacteria</taxon>
        <taxon>Bacillati</taxon>
        <taxon>Actinomycetota</taxon>
        <taxon>Actinomycetes</taxon>
        <taxon>Kitasatosporales</taxon>
        <taxon>Streptomycetaceae</taxon>
        <taxon>Streptomyces</taxon>
    </lineage>
</organism>
<gene>
    <name evidence="1" type="ORF">SMD44_00931</name>
</gene>
<dbReference type="EMBL" id="CP021748">
    <property type="protein sequence ID" value="ARX81533.1"/>
    <property type="molecule type" value="Genomic_DNA"/>
</dbReference>
<protein>
    <submittedName>
        <fullName evidence="1">Uncharacterized protein</fullName>
    </submittedName>
</protein>
<dbReference type="KEGG" id="salf:SMD44_00931"/>
<dbReference type="Proteomes" id="UP000195880">
    <property type="component" value="Chromosome"/>
</dbReference>
<dbReference type="AlphaFoldDB" id="A0A1Z1W512"/>
<reference evidence="1 2" key="1">
    <citation type="submission" date="2017-05" db="EMBL/GenBank/DDBJ databases">
        <title>Streptomyces alboflavus Genome sequencing and assembly.</title>
        <authorList>
            <person name="Wang Y."/>
            <person name="Du B."/>
            <person name="Ding Y."/>
            <person name="Liu H."/>
            <person name="Hou Q."/>
            <person name="Liu K."/>
            <person name="Wang C."/>
            <person name="Yao L."/>
        </authorList>
    </citation>
    <scope>NUCLEOTIDE SEQUENCE [LARGE SCALE GENOMIC DNA]</scope>
    <source>
        <strain evidence="1 2">MDJK44</strain>
    </source>
</reference>
<name>A0A1Z1W512_9ACTN</name>
<sequence>MATAVCRHRKALQWRSELGQLTDSSIGYFDDDIARIERAIAYLRRGTAGSIAEAA</sequence>
<evidence type="ECO:0000313" key="2">
    <source>
        <dbReference type="Proteomes" id="UP000195880"/>
    </source>
</evidence>
<proteinExistence type="predicted"/>